<dbReference type="RefSeq" id="WP_124397146.1">
    <property type="nucleotide sequence ID" value="NZ_BHZE01000004.1"/>
</dbReference>
<evidence type="ECO:0000256" key="5">
    <source>
        <dbReference type="ARBA" id="ARBA00022839"/>
    </source>
</evidence>
<dbReference type="Gene3D" id="3.90.1640.30">
    <property type="match status" value="1"/>
</dbReference>
<evidence type="ECO:0000259" key="7">
    <source>
        <dbReference type="Pfam" id="PF02272"/>
    </source>
</evidence>
<evidence type="ECO:0000256" key="1">
    <source>
        <dbReference type="ARBA" id="ARBA00005915"/>
    </source>
</evidence>
<protein>
    <recommendedName>
        <fullName evidence="2">Single-stranded-DNA-specific exonuclease RecJ</fullName>
    </recommendedName>
</protein>
<comment type="similarity">
    <text evidence="1">Belongs to the RecJ family.</text>
</comment>
<gene>
    <name evidence="9" type="primary">recJ</name>
    <name evidence="9" type="ORF">JCM31826_05650</name>
</gene>
<dbReference type="AlphaFoldDB" id="A0A401XJA2"/>
<reference evidence="9 10" key="1">
    <citation type="submission" date="2018-11" db="EMBL/GenBank/DDBJ databases">
        <title>Schleiferia aggregans sp. nov., a moderately thermophilic heterotrophic bacterium isolated from microbial mats at a terrestrial hot spring.</title>
        <authorList>
            <person name="Iino T."/>
            <person name="Ohkuma M."/>
            <person name="Haruta S."/>
        </authorList>
    </citation>
    <scope>NUCLEOTIDE SEQUENCE [LARGE SCALE GENOMIC DNA]</scope>
    <source>
        <strain evidence="9 10">LA</strain>
    </source>
</reference>
<dbReference type="Pfam" id="PF17768">
    <property type="entry name" value="RecJ_OB"/>
    <property type="match status" value="1"/>
</dbReference>
<dbReference type="Gene3D" id="3.10.310.30">
    <property type="match status" value="1"/>
</dbReference>
<evidence type="ECO:0000259" key="8">
    <source>
        <dbReference type="Pfam" id="PF17768"/>
    </source>
</evidence>
<sequence length="573" mass="64594">MSIQNALWVIRNQEITEEIHQLSRALNFEPEYTALLFSRGVTSFEQARRFFKPSYEDLYDPFLFRDMDNAVEHLALAVQRGEKIMFYGDYDVDGTTSVALMSRFFRSFYTNFITYIPDRYTEGYGLTLSGIQHAKSSGVHTIVTLDCGIKSVELADEIRKLGMHLIVIDHHTPGHVLPTAVAVVDAKRPDCPYPYKELSACAVAFKFACALADRFGIDKGQLYQLLDLVAVSIGADMVPLTDENRILMKIGLKVLNSKPTLGLAALINSSGITGPITSYHVGFILGPRINAAGRIDHANIALELLTTDDPKKATEIADQIENLNAERKSIQDLTANEAISMVKANPERYEYAIALYGKDWLKGVLGIVAARLVEEFYRPAIVFTESQGKLVGSARSIPTVDIYNVLERCEHHIYQYGGHRQAAGVTVLPEKFEEFFSEFKHQVNNFSTLEDRQRKLVAEAVIRLAQIDEKFTRLSTQHIQPTGYGNPSPLYVSRKLKVLDSSCLMGADQSHIRLHLHEETTSTTMEAVWFSKGHFFEQIRSASAVDVMYRVDFNDFRNERRIQLKVEDIALHP</sequence>
<feature type="domain" description="RecJ OB" evidence="8">
    <location>
        <begin position="460"/>
        <end position="568"/>
    </location>
</feature>
<dbReference type="InterPro" id="IPR041122">
    <property type="entry name" value="RecJ_OB"/>
</dbReference>
<evidence type="ECO:0000313" key="9">
    <source>
        <dbReference type="EMBL" id="GCD77083.1"/>
    </source>
</evidence>
<dbReference type="PANTHER" id="PTHR30255">
    <property type="entry name" value="SINGLE-STRANDED-DNA-SPECIFIC EXONUCLEASE RECJ"/>
    <property type="match status" value="1"/>
</dbReference>
<comment type="caution">
    <text evidence="9">The sequence shown here is derived from an EMBL/GenBank/DDBJ whole genome shotgun (WGS) entry which is preliminary data.</text>
</comment>
<feature type="domain" description="DDH" evidence="6">
    <location>
        <begin position="83"/>
        <end position="233"/>
    </location>
</feature>
<name>A0A401XJA2_9FLAO</name>
<dbReference type="InterPro" id="IPR004610">
    <property type="entry name" value="RecJ"/>
</dbReference>
<accession>A0A401XJA2</accession>
<dbReference type="Pfam" id="PF01368">
    <property type="entry name" value="DHH"/>
    <property type="match status" value="1"/>
</dbReference>
<dbReference type="InterPro" id="IPR003156">
    <property type="entry name" value="DHHA1_dom"/>
</dbReference>
<dbReference type="OrthoDB" id="9809852at2"/>
<dbReference type="InterPro" id="IPR001667">
    <property type="entry name" value="DDH_dom"/>
</dbReference>
<dbReference type="SUPFAM" id="SSF64182">
    <property type="entry name" value="DHH phosphoesterases"/>
    <property type="match status" value="1"/>
</dbReference>
<keyword evidence="3" id="KW-0540">Nuclease</keyword>
<dbReference type="Proteomes" id="UP000286715">
    <property type="component" value="Unassembled WGS sequence"/>
</dbReference>
<dbReference type="InterPro" id="IPR038763">
    <property type="entry name" value="DHH_sf"/>
</dbReference>
<dbReference type="InterPro" id="IPR051673">
    <property type="entry name" value="SSDNA_exonuclease_RecJ"/>
</dbReference>
<dbReference type="EMBL" id="BHZE01000004">
    <property type="protein sequence ID" value="GCD77083.1"/>
    <property type="molecule type" value="Genomic_DNA"/>
</dbReference>
<evidence type="ECO:0000256" key="2">
    <source>
        <dbReference type="ARBA" id="ARBA00019841"/>
    </source>
</evidence>
<keyword evidence="4" id="KW-0378">Hydrolase</keyword>
<evidence type="ECO:0000256" key="4">
    <source>
        <dbReference type="ARBA" id="ARBA00022801"/>
    </source>
</evidence>
<dbReference type="GO" id="GO:0003676">
    <property type="term" value="F:nucleic acid binding"/>
    <property type="evidence" value="ECO:0007669"/>
    <property type="project" value="InterPro"/>
</dbReference>
<proteinExistence type="inferred from homology"/>
<feature type="domain" description="DHHA1" evidence="7">
    <location>
        <begin position="353"/>
        <end position="444"/>
    </location>
</feature>
<keyword evidence="5 9" id="KW-0269">Exonuclease</keyword>
<dbReference type="Pfam" id="PF02272">
    <property type="entry name" value="DHHA1"/>
    <property type="match status" value="1"/>
</dbReference>
<dbReference type="PANTHER" id="PTHR30255:SF2">
    <property type="entry name" value="SINGLE-STRANDED-DNA-SPECIFIC EXONUCLEASE RECJ"/>
    <property type="match status" value="1"/>
</dbReference>
<evidence type="ECO:0000313" key="10">
    <source>
        <dbReference type="Proteomes" id="UP000286715"/>
    </source>
</evidence>
<organism evidence="9 10">
    <name type="scientific">Thermaurantimonas aggregans</name>
    <dbReference type="NCBI Taxonomy" id="2173829"/>
    <lineage>
        <taxon>Bacteria</taxon>
        <taxon>Pseudomonadati</taxon>
        <taxon>Bacteroidota</taxon>
        <taxon>Flavobacteriia</taxon>
        <taxon>Flavobacteriales</taxon>
        <taxon>Schleiferiaceae</taxon>
        <taxon>Thermaurantimonas</taxon>
    </lineage>
</organism>
<dbReference type="GO" id="GO:0006281">
    <property type="term" value="P:DNA repair"/>
    <property type="evidence" value="ECO:0007669"/>
    <property type="project" value="InterPro"/>
</dbReference>
<dbReference type="GO" id="GO:0008409">
    <property type="term" value="F:5'-3' exonuclease activity"/>
    <property type="evidence" value="ECO:0007669"/>
    <property type="project" value="InterPro"/>
</dbReference>
<evidence type="ECO:0000259" key="6">
    <source>
        <dbReference type="Pfam" id="PF01368"/>
    </source>
</evidence>
<dbReference type="GO" id="GO:0006310">
    <property type="term" value="P:DNA recombination"/>
    <property type="evidence" value="ECO:0007669"/>
    <property type="project" value="InterPro"/>
</dbReference>
<evidence type="ECO:0000256" key="3">
    <source>
        <dbReference type="ARBA" id="ARBA00022722"/>
    </source>
</evidence>
<dbReference type="NCBIfam" id="TIGR00644">
    <property type="entry name" value="recJ"/>
    <property type="match status" value="1"/>
</dbReference>
<keyword evidence="10" id="KW-1185">Reference proteome</keyword>